<feature type="transmembrane region" description="Helical" evidence="6">
    <location>
        <begin position="117"/>
        <end position="136"/>
    </location>
</feature>
<feature type="transmembrane region" description="Helical" evidence="6">
    <location>
        <begin position="344"/>
        <end position="367"/>
    </location>
</feature>
<dbReference type="CDD" id="cd17316">
    <property type="entry name" value="MFS_SV2_like"/>
    <property type="match status" value="1"/>
</dbReference>
<evidence type="ECO:0000256" key="4">
    <source>
        <dbReference type="ARBA" id="ARBA00022989"/>
    </source>
</evidence>
<protein>
    <submittedName>
        <fullName evidence="8">MFS transporter</fullName>
    </submittedName>
</protein>
<feature type="transmembrane region" description="Helical" evidence="6">
    <location>
        <begin position="291"/>
        <end position="313"/>
    </location>
</feature>
<dbReference type="PROSITE" id="PS00217">
    <property type="entry name" value="SUGAR_TRANSPORT_2"/>
    <property type="match status" value="1"/>
</dbReference>
<proteinExistence type="inferred from homology"/>
<feature type="transmembrane region" description="Helical" evidence="6">
    <location>
        <begin position="411"/>
        <end position="430"/>
    </location>
</feature>
<feature type="transmembrane region" description="Helical" evidence="6">
    <location>
        <begin position="60"/>
        <end position="81"/>
    </location>
</feature>
<dbReference type="InterPro" id="IPR020846">
    <property type="entry name" value="MFS_dom"/>
</dbReference>
<keyword evidence="9" id="KW-1185">Reference proteome</keyword>
<gene>
    <name evidence="8" type="ORF">GCM10009535_59430</name>
</gene>
<evidence type="ECO:0000259" key="7">
    <source>
        <dbReference type="PROSITE" id="PS50850"/>
    </source>
</evidence>
<name>A0ABP3T2R3_9ACTN</name>
<evidence type="ECO:0000256" key="1">
    <source>
        <dbReference type="ARBA" id="ARBA00004651"/>
    </source>
</evidence>
<evidence type="ECO:0000256" key="6">
    <source>
        <dbReference type="SAM" id="Phobius"/>
    </source>
</evidence>
<evidence type="ECO:0000256" key="3">
    <source>
        <dbReference type="ARBA" id="ARBA00022692"/>
    </source>
</evidence>
<dbReference type="InterPro" id="IPR005828">
    <property type="entry name" value="MFS_sugar_transport-like"/>
</dbReference>
<reference evidence="9" key="1">
    <citation type="journal article" date="2019" name="Int. J. Syst. Evol. Microbiol.">
        <title>The Global Catalogue of Microorganisms (GCM) 10K type strain sequencing project: providing services to taxonomists for standard genome sequencing and annotation.</title>
        <authorList>
            <consortium name="The Broad Institute Genomics Platform"/>
            <consortium name="The Broad Institute Genome Sequencing Center for Infectious Disease"/>
            <person name="Wu L."/>
            <person name="Ma J."/>
        </authorList>
    </citation>
    <scope>NUCLEOTIDE SEQUENCE [LARGE SCALE GENOMIC DNA]</scope>
    <source>
        <strain evidence="9">JCM 10367</strain>
    </source>
</reference>
<feature type="transmembrane region" description="Helical" evidence="6">
    <location>
        <begin position="256"/>
        <end position="279"/>
    </location>
</feature>
<dbReference type="InterPro" id="IPR050360">
    <property type="entry name" value="MFS_Sugar_Transporters"/>
</dbReference>
<sequence length="447" mass="47309">MTTVSNPDAVRGSEPAPVHKRRFLAKLTGVTAGGMFIDGYVLGIIGAAIGAAAVELRMPLLWQGLIGASALIGIFVGGPLGGWLTDKLGRKPLFTADLAIFLVGSVLQFFVDSAWQLFAVRLLMGIAVGAEYSVGWPLLSEFAPARLRGRLMSFSEVAWYAGFVVAFIVGYVMGTVFDLDWRLILGSSTVPAVILFLSRLGMPESPRWLMNQGRTEEARHIAEKYLEDPADALDITHESGRKGTFGMLFSRDYRRATAFTSLFWFCAVTPYFAIATFSASVLSRYGLGDGLGGAIGVNGVAVAGVVVSLLLIDRIGRRKLTVPGQWVCAAVLAIIGLWSGAPTFVVLVCFLVFAFVNASYTALTGVYPGEIFPTEVRGIGTGFATASSRIGAALGTFALPWSMENLGAGPSMLIASCVCVAGAAVSQVLAPETMGRSLSETSAPHQA</sequence>
<keyword evidence="3 6" id="KW-0812">Transmembrane</keyword>
<comment type="subcellular location">
    <subcellularLocation>
        <location evidence="1">Cell membrane</location>
        <topology evidence="1">Multi-pass membrane protein</topology>
    </subcellularLocation>
</comment>
<evidence type="ECO:0000313" key="9">
    <source>
        <dbReference type="Proteomes" id="UP001500724"/>
    </source>
</evidence>
<evidence type="ECO:0000313" key="8">
    <source>
        <dbReference type="EMBL" id="GAA0671812.1"/>
    </source>
</evidence>
<organism evidence="8 9">
    <name type="scientific">Streptomyces thermocarboxydovorans</name>
    <dbReference type="NCBI Taxonomy" id="59298"/>
    <lineage>
        <taxon>Bacteria</taxon>
        <taxon>Bacillati</taxon>
        <taxon>Actinomycetota</taxon>
        <taxon>Actinomycetes</taxon>
        <taxon>Kitasatosporales</taxon>
        <taxon>Streptomycetaceae</taxon>
        <taxon>Streptomyces</taxon>
    </lineage>
</organism>
<accession>A0ABP3T2R3</accession>
<dbReference type="PANTHER" id="PTHR48022:SF2">
    <property type="entry name" value="PLASTIDIC GLUCOSE TRANSPORTER 4"/>
    <property type="match status" value="1"/>
</dbReference>
<feature type="transmembrane region" description="Helical" evidence="6">
    <location>
        <begin position="157"/>
        <end position="177"/>
    </location>
</feature>
<keyword evidence="4 6" id="KW-1133">Transmembrane helix</keyword>
<dbReference type="InterPro" id="IPR036259">
    <property type="entry name" value="MFS_trans_sf"/>
</dbReference>
<feature type="transmembrane region" description="Helical" evidence="6">
    <location>
        <begin position="93"/>
        <end position="111"/>
    </location>
</feature>
<dbReference type="SUPFAM" id="SSF103473">
    <property type="entry name" value="MFS general substrate transporter"/>
    <property type="match status" value="1"/>
</dbReference>
<keyword evidence="5 6" id="KW-0472">Membrane</keyword>
<dbReference type="InterPro" id="IPR005829">
    <property type="entry name" value="Sugar_transporter_CS"/>
</dbReference>
<dbReference type="Gene3D" id="1.20.1250.20">
    <property type="entry name" value="MFS general substrate transporter like domains"/>
    <property type="match status" value="1"/>
</dbReference>
<dbReference type="Proteomes" id="UP001500724">
    <property type="component" value="Unassembled WGS sequence"/>
</dbReference>
<dbReference type="PROSITE" id="PS50850">
    <property type="entry name" value="MFS"/>
    <property type="match status" value="1"/>
</dbReference>
<dbReference type="PROSITE" id="PS00216">
    <property type="entry name" value="SUGAR_TRANSPORT_1"/>
    <property type="match status" value="1"/>
</dbReference>
<comment type="caution">
    <text evidence="8">The sequence shown here is derived from an EMBL/GenBank/DDBJ whole genome shotgun (WGS) entry which is preliminary data.</text>
</comment>
<evidence type="ECO:0000256" key="2">
    <source>
        <dbReference type="ARBA" id="ARBA00010992"/>
    </source>
</evidence>
<feature type="domain" description="Major facilitator superfamily (MFS) profile" evidence="7">
    <location>
        <begin position="27"/>
        <end position="434"/>
    </location>
</feature>
<feature type="transmembrane region" description="Helical" evidence="6">
    <location>
        <begin position="30"/>
        <end position="54"/>
    </location>
</feature>
<comment type="similarity">
    <text evidence="2">Belongs to the major facilitator superfamily. Sugar transporter (TC 2.A.1.1) family.</text>
</comment>
<evidence type="ECO:0000256" key="5">
    <source>
        <dbReference type="ARBA" id="ARBA00023136"/>
    </source>
</evidence>
<dbReference type="Pfam" id="PF00083">
    <property type="entry name" value="Sugar_tr"/>
    <property type="match status" value="1"/>
</dbReference>
<dbReference type="EMBL" id="BAAAGU010000106">
    <property type="protein sequence ID" value="GAA0671812.1"/>
    <property type="molecule type" value="Genomic_DNA"/>
</dbReference>
<dbReference type="PANTHER" id="PTHR48022">
    <property type="entry name" value="PLASTIDIC GLUCOSE TRANSPORTER 4"/>
    <property type="match status" value="1"/>
</dbReference>